<evidence type="ECO:0000313" key="1">
    <source>
        <dbReference type="EMBL" id="GAK31819.1"/>
    </source>
</evidence>
<dbReference type="STRING" id="1329250.WOSG25_170020"/>
<gene>
    <name evidence="1" type="ORF">WOSG25_170020</name>
</gene>
<evidence type="ECO:0000313" key="2">
    <source>
        <dbReference type="Proteomes" id="UP000030643"/>
    </source>
</evidence>
<reference evidence="2" key="1">
    <citation type="journal article" date="2014" name="Genome Announc.">
        <title>Draft genome sequence of Weissella oryzae SG25T, isolated from fermented rice grains.</title>
        <authorList>
            <person name="Tanizawa Y."/>
            <person name="Fujisawa T."/>
            <person name="Mochizuki T."/>
            <person name="Kaminuma E."/>
            <person name="Suzuki Y."/>
            <person name="Nakamura Y."/>
            <person name="Tohno M."/>
        </authorList>
    </citation>
    <scope>NUCLEOTIDE SEQUENCE [LARGE SCALE GENOMIC DNA]</scope>
    <source>
        <strain evidence="2">DSM 25784 / JCM 18191 / LMG 30913 / SG25</strain>
    </source>
</reference>
<dbReference type="AlphaFoldDB" id="A0A069CWK5"/>
<proteinExistence type="predicted"/>
<dbReference type="Proteomes" id="UP000030643">
    <property type="component" value="Unassembled WGS sequence"/>
</dbReference>
<name>A0A069CWK5_WEIOS</name>
<organism evidence="1 2">
    <name type="scientific">Weissella oryzae (strain DSM 25784 / JCM 18191 / LMG 30913 / SG25)</name>
    <dbReference type="NCBI Taxonomy" id="1329250"/>
    <lineage>
        <taxon>Bacteria</taxon>
        <taxon>Bacillati</taxon>
        <taxon>Bacillota</taxon>
        <taxon>Bacilli</taxon>
        <taxon>Lactobacillales</taxon>
        <taxon>Lactobacillaceae</taxon>
        <taxon>Weissella</taxon>
    </lineage>
</organism>
<dbReference type="RefSeq" id="WP_278279349.1">
    <property type="nucleotide sequence ID" value="NZ_DF820500.1"/>
</dbReference>
<sequence length="44" mass="4992">MYQVVFTDKSGVERYTTYESKVMADDGLATYSNMGMANVYLVEI</sequence>
<protein>
    <submittedName>
        <fullName evidence="1">Uncharacterized protein</fullName>
    </submittedName>
</protein>
<accession>A0A069CWK5</accession>
<keyword evidence="2" id="KW-1185">Reference proteome</keyword>
<dbReference type="EMBL" id="DF820500">
    <property type="protein sequence ID" value="GAK31819.1"/>
    <property type="molecule type" value="Genomic_DNA"/>
</dbReference>